<feature type="non-terminal residue" evidence="1">
    <location>
        <position position="1"/>
    </location>
</feature>
<protein>
    <submittedName>
        <fullName evidence="1">Uncharacterized protein</fullName>
    </submittedName>
</protein>
<evidence type="ECO:0000313" key="1">
    <source>
        <dbReference type="EMBL" id="CAF1532634.1"/>
    </source>
</evidence>
<dbReference type="AlphaFoldDB" id="A0A815VBD2"/>
<accession>A0A815VBD2</accession>
<proteinExistence type="predicted"/>
<reference evidence="1" key="1">
    <citation type="submission" date="2021-02" db="EMBL/GenBank/DDBJ databases">
        <authorList>
            <person name="Nowell W R."/>
        </authorList>
    </citation>
    <scope>NUCLEOTIDE SEQUENCE</scope>
</reference>
<dbReference type="Proteomes" id="UP000663845">
    <property type="component" value="Unassembled WGS sequence"/>
</dbReference>
<organism evidence="1 2">
    <name type="scientific">Adineta steineri</name>
    <dbReference type="NCBI Taxonomy" id="433720"/>
    <lineage>
        <taxon>Eukaryota</taxon>
        <taxon>Metazoa</taxon>
        <taxon>Spiralia</taxon>
        <taxon>Gnathifera</taxon>
        <taxon>Rotifera</taxon>
        <taxon>Eurotatoria</taxon>
        <taxon>Bdelloidea</taxon>
        <taxon>Adinetida</taxon>
        <taxon>Adinetidae</taxon>
        <taxon>Adineta</taxon>
    </lineage>
</organism>
<dbReference type="EMBL" id="CAJNOG010003541">
    <property type="protein sequence ID" value="CAF1532634.1"/>
    <property type="molecule type" value="Genomic_DNA"/>
</dbReference>
<gene>
    <name evidence="1" type="ORF">JYZ213_LOCUS45231</name>
</gene>
<comment type="caution">
    <text evidence="1">The sequence shown here is derived from an EMBL/GenBank/DDBJ whole genome shotgun (WGS) entry which is preliminary data.</text>
</comment>
<sequence>SPTKRRLQLSGVNKKRLSTDHLNNRTENISSEEASDMKINDYSEKFTIGDISDLFELCKAQCPPKYLSVLLYMSLRHFNITWHDCDVFLHDVGSLKARTVHN</sequence>
<evidence type="ECO:0000313" key="2">
    <source>
        <dbReference type="Proteomes" id="UP000663845"/>
    </source>
</evidence>
<name>A0A815VBD2_9BILA</name>